<gene>
    <name evidence="1" type="ORF">ECANGB1_176</name>
</gene>
<accession>A0A1Y1S5R4</accession>
<organism evidence="1 2">
    <name type="scientific">Enterospora canceri</name>
    <dbReference type="NCBI Taxonomy" id="1081671"/>
    <lineage>
        <taxon>Eukaryota</taxon>
        <taxon>Fungi</taxon>
        <taxon>Fungi incertae sedis</taxon>
        <taxon>Microsporidia</taxon>
        <taxon>Enterocytozoonidae</taxon>
        <taxon>Enterospora</taxon>
    </lineage>
</organism>
<dbReference type="VEuPathDB" id="MicrosporidiaDB:ECANGB1_176"/>
<name>A0A1Y1S5R4_9MICR</name>
<protein>
    <submittedName>
        <fullName evidence="1">Uncharacterized protein</fullName>
    </submittedName>
</protein>
<dbReference type="AlphaFoldDB" id="A0A1Y1S5R4"/>
<keyword evidence="2" id="KW-1185">Reference proteome</keyword>
<evidence type="ECO:0000313" key="2">
    <source>
        <dbReference type="Proteomes" id="UP000192639"/>
    </source>
</evidence>
<reference evidence="1 2" key="1">
    <citation type="journal article" date="2017" name="Environ. Microbiol.">
        <title>Decay of the glycolytic pathway and adaptation to intranuclear parasitism within Enterocytozoonidae microsporidia.</title>
        <authorList>
            <person name="Wiredu Boakye D."/>
            <person name="Jaroenlak P."/>
            <person name="Prachumwat A."/>
            <person name="Williams T.A."/>
            <person name="Bateman K.S."/>
            <person name="Itsathitphaisarn O."/>
            <person name="Sritunyalucksana K."/>
            <person name="Paszkiewicz K.H."/>
            <person name="Moore K.A."/>
            <person name="Stentiford G.D."/>
            <person name="Williams B.A."/>
        </authorList>
    </citation>
    <scope>NUCLEOTIDE SEQUENCE [LARGE SCALE GENOMIC DNA]</scope>
    <source>
        <strain evidence="1 2">GB1</strain>
    </source>
</reference>
<comment type="caution">
    <text evidence="1">The sequence shown here is derived from an EMBL/GenBank/DDBJ whole genome shotgun (WGS) entry which is preliminary data.</text>
</comment>
<proteinExistence type="predicted"/>
<dbReference type="EMBL" id="LWDP01000106">
    <property type="protein sequence ID" value="ORD93337.1"/>
    <property type="molecule type" value="Genomic_DNA"/>
</dbReference>
<dbReference type="Proteomes" id="UP000192639">
    <property type="component" value="Unassembled WGS sequence"/>
</dbReference>
<sequence length="96" mass="11106">MLVLLAGFRLSEEYRIQRVCLMSLIGVQFIFNLVTVVVDSYYNSFTFYEISVMLPFNLLYDIYAFCAVQSELETLGSGLKEVLEENQKSKILMDKL</sequence>
<evidence type="ECO:0000313" key="1">
    <source>
        <dbReference type="EMBL" id="ORD93337.1"/>
    </source>
</evidence>